<dbReference type="AlphaFoldDB" id="A0A248KHH4"/>
<sequence length="207" mass="23283">MQVVSYSDDAFLNFGIQQLLNTPQKETRVCRIGHVALDFIVILNDLDITLSVQRLARDAHLFSCKNIMVLTEVVSPLIIGYLLRSASGLVVYNIKNNHSEMLIDIYSPGVNSEAEKSLYFSLSDNELFILLALSMGIKPELLTRITGRSEKRISAIKRNVMNKLEIRNGKVFYSVIKALFIHDTNNSSDSRAAILTVKHEQLSSRVL</sequence>
<reference evidence="1 2" key="1">
    <citation type="submission" date="2017-06" db="EMBL/GenBank/DDBJ databases">
        <title>Origin of plasmid-mediated fosfomycin resistance gene fosA3.</title>
        <authorList>
            <person name="Ito R."/>
            <person name="Pacey M.P."/>
            <person name="Doi Y."/>
        </authorList>
    </citation>
    <scope>NUCLEOTIDE SEQUENCE [LARGE SCALE GENOMIC DNA]</scope>
    <source>
        <strain evidence="1 2">YDC799</strain>
    </source>
</reference>
<dbReference type="EMBL" id="CP022114">
    <property type="protein sequence ID" value="ASG63280.1"/>
    <property type="molecule type" value="Genomic_DNA"/>
</dbReference>
<accession>A0A248KHH4</accession>
<evidence type="ECO:0000313" key="2">
    <source>
        <dbReference type="Proteomes" id="UP000197098"/>
    </source>
</evidence>
<proteinExistence type="predicted"/>
<dbReference type="Proteomes" id="UP000197098">
    <property type="component" value="Chromosome"/>
</dbReference>
<organism evidence="1 2">
    <name type="scientific">Kluyvera genomosp. 3</name>
    <dbReference type="NCBI Taxonomy" id="2774055"/>
    <lineage>
        <taxon>Bacteria</taxon>
        <taxon>Pseudomonadati</taxon>
        <taxon>Pseudomonadota</taxon>
        <taxon>Gammaproteobacteria</taxon>
        <taxon>Enterobacterales</taxon>
        <taxon>Enterobacteriaceae</taxon>
        <taxon>Kluyvera</taxon>
    </lineage>
</organism>
<gene>
    <name evidence="1" type="ORF">CEW81_10545</name>
</gene>
<protein>
    <submittedName>
        <fullName evidence="1">Uncharacterized protein</fullName>
    </submittedName>
</protein>
<name>A0A248KHH4_9ENTR</name>
<evidence type="ECO:0000313" key="1">
    <source>
        <dbReference type="EMBL" id="ASG63280.1"/>
    </source>
</evidence>